<keyword evidence="4" id="KW-0186">Copper</keyword>
<keyword evidence="1" id="KW-0813">Transport</keyword>
<dbReference type="EMBL" id="REFS01000005">
    <property type="protein sequence ID" value="RMB13432.1"/>
    <property type="molecule type" value="Genomic_DNA"/>
</dbReference>
<dbReference type="PANTHER" id="PTHR36507:SF1">
    <property type="entry name" value="BLL1555 PROTEIN"/>
    <property type="match status" value="1"/>
</dbReference>
<organism evidence="8 9">
    <name type="scientific">Haloplanus aerogenes</name>
    <dbReference type="NCBI Taxonomy" id="660522"/>
    <lineage>
        <taxon>Archaea</taxon>
        <taxon>Methanobacteriati</taxon>
        <taxon>Methanobacteriota</taxon>
        <taxon>Stenosarchaea group</taxon>
        <taxon>Halobacteria</taxon>
        <taxon>Halobacteriales</taxon>
        <taxon>Haloferacaceae</taxon>
        <taxon>Haloplanus</taxon>
    </lineage>
</organism>
<gene>
    <name evidence="8" type="ORF">ATH50_2765</name>
    <name evidence="7" type="ORF">DU502_17570</name>
</gene>
<evidence type="ECO:0000256" key="2">
    <source>
        <dbReference type="ARBA" id="ARBA00022723"/>
    </source>
</evidence>
<reference evidence="8" key="3">
    <citation type="submission" date="2018-10" db="EMBL/GenBank/DDBJ databases">
        <authorList>
            <person name="Whitman W."/>
            <person name="Huntemann M."/>
            <person name="Clum A."/>
            <person name="Pillay M."/>
            <person name="Palaniappan K."/>
            <person name="Varghese N."/>
            <person name="Mikhailova N."/>
            <person name="Stamatis D."/>
            <person name="Reddy T."/>
            <person name="Daum C."/>
            <person name="Shapiro N."/>
            <person name="Ivanova N."/>
            <person name="Kyrpides N."/>
            <person name="Woyke T."/>
        </authorList>
    </citation>
    <scope>NUCLEOTIDE SEQUENCE</scope>
    <source>
        <strain evidence="8">CGMCC 1.10124</strain>
    </source>
</reference>
<feature type="region of interest" description="Disordered" evidence="5">
    <location>
        <begin position="30"/>
        <end position="83"/>
    </location>
</feature>
<evidence type="ECO:0000313" key="7">
    <source>
        <dbReference type="EMBL" id="AZH27070.1"/>
    </source>
</evidence>
<feature type="compositionally biased region" description="Low complexity" evidence="5">
    <location>
        <begin position="30"/>
        <end position="40"/>
    </location>
</feature>
<feature type="compositionally biased region" description="Basic and acidic residues" evidence="5">
    <location>
        <begin position="41"/>
        <end position="77"/>
    </location>
</feature>
<dbReference type="Pfam" id="PF00127">
    <property type="entry name" value="Copper-bind"/>
    <property type="match status" value="1"/>
</dbReference>
<dbReference type="GO" id="GO:0005507">
    <property type="term" value="F:copper ion binding"/>
    <property type="evidence" value="ECO:0007669"/>
    <property type="project" value="InterPro"/>
</dbReference>
<dbReference type="EMBL" id="CP034145">
    <property type="protein sequence ID" value="AZH27070.1"/>
    <property type="molecule type" value="Genomic_DNA"/>
</dbReference>
<dbReference type="KEGG" id="haer:DU502_17570"/>
<dbReference type="PROSITE" id="PS51257">
    <property type="entry name" value="PROKAR_LIPOPROTEIN"/>
    <property type="match status" value="1"/>
</dbReference>
<dbReference type="SUPFAM" id="SSF49503">
    <property type="entry name" value="Cupredoxins"/>
    <property type="match status" value="1"/>
</dbReference>
<reference evidence="8 9" key="1">
    <citation type="journal article" date="2015" name="Stand. Genomic Sci.">
        <title>Genomic Encyclopedia of Bacterial and Archaeal Type Strains, Phase III: the genomes of soil and plant-associated and newly described type strains.</title>
        <authorList>
            <person name="Whitman W.B."/>
            <person name="Woyke T."/>
            <person name="Klenk H.P."/>
            <person name="Zhou Y."/>
            <person name="Lilburn T.G."/>
            <person name="Beck B.J."/>
            <person name="De Vos P."/>
            <person name="Vandamme P."/>
            <person name="Eisen J.A."/>
            <person name="Garrity G."/>
            <person name="Hugenholtz P."/>
            <person name="Kyrpides N.C."/>
        </authorList>
    </citation>
    <scope>NUCLEOTIDE SEQUENCE [LARGE SCALE GENOMIC DNA]</scope>
    <source>
        <strain evidence="8 9">CGMCC 1.10124</strain>
    </source>
</reference>
<evidence type="ECO:0000256" key="5">
    <source>
        <dbReference type="SAM" id="MobiDB-lite"/>
    </source>
</evidence>
<proteinExistence type="predicted"/>
<dbReference type="PANTHER" id="PTHR36507">
    <property type="entry name" value="BLL1555 PROTEIN"/>
    <property type="match status" value="1"/>
</dbReference>
<accession>A0A3M0CVX0</accession>
<dbReference type="AlphaFoldDB" id="A0A3M0CVX0"/>
<keyword evidence="10" id="KW-1185">Reference proteome</keyword>
<keyword evidence="3" id="KW-0249">Electron transport</keyword>
<dbReference type="PROSITE" id="PS00196">
    <property type="entry name" value="COPPER_BLUE"/>
    <property type="match status" value="1"/>
</dbReference>
<evidence type="ECO:0000313" key="10">
    <source>
        <dbReference type="Proteomes" id="UP000282007"/>
    </source>
</evidence>
<keyword evidence="2" id="KW-0479">Metal-binding</keyword>
<dbReference type="InterPro" id="IPR000923">
    <property type="entry name" value="BlueCu_1"/>
</dbReference>
<reference evidence="7 10" key="2">
    <citation type="submission" date="2018-07" db="EMBL/GenBank/DDBJ databases">
        <title>Genome sequences of Haloplanus aerogenes JCM 16430T.</title>
        <authorList>
            <person name="Kim Y.B."/>
            <person name="Roh S.W."/>
        </authorList>
    </citation>
    <scope>NUCLEOTIDE SEQUENCE [LARGE SCALE GENOMIC DNA]</scope>
    <source>
        <strain evidence="7 10">JCM 16430</strain>
    </source>
</reference>
<protein>
    <submittedName>
        <fullName evidence="8">Plastocyanin</fullName>
    </submittedName>
</protein>
<evidence type="ECO:0000313" key="9">
    <source>
        <dbReference type="Proteomes" id="UP000277326"/>
    </source>
</evidence>
<dbReference type="Gene3D" id="2.60.40.420">
    <property type="entry name" value="Cupredoxins - blue copper proteins"/>
    <property type="match status" value="1"/>
</dbReference>
<dbReference type="GO" id="GO:0009055">
    <property type="term" value="F:electron transfer activity"/>
    <property type="evidence" value="ECO:0007669"/>
    <property type="project" value="InterPro"/>
</dbReference>
<dbReference type="Proteomes" id="UP000282007">
    <property type="component" value="Chromosome"/>
</dbReference>
<dbReference type="OrthoDB" id="186995at2157"/>
<evidence type="ECO:0000313" key="8">
    <source>
        <dbReference type="EMBL" id="RMB13432.1"/>
    </source>
</evidence>
<evidence type="ECO:0000256" key="1">
    <source>
        <dbReference type="ARBA" id="ARBA00022448"/>
    </source>
</evidence>
<dbReference type="InterPro" id="IPR052721">
    <property type="entry name" value="ET_Amicyanin"/>
</dbReference>
<dbReference type="InterPro" id="IPR028871">
    <property type="entry name" value="BlueCu_1_BS"/>
</dbReference>
<dbReference type="Proteomes" id="UP000277326">
    <property type="component" value="Unassembled WGS sequence"/>
</dbReference>
<sequence>MAMDRLTRRRTVQATIGLAVAGFAGCTGAPASDDAATDAPTAEHGEAESSHGDDGGHETEEGHDETTSSDGHHHGGDEVGSPTETAEVNMITNDAGHHFDPHVVRIAVGGTVTFVNESGSHTATAYHPGNDQPQLVPDGSDAWGSGLLTSQGATFQHTFDTEGIYHYYCAPHESLGMIGSVVVGDPDPHEAMAMREPPAAKSEAVHEKLRELNTTIETALGDDHD</sequence>
<evidence type="ECO:0000259" key="6">
    <source>
        <dbReference type="Pfam" id="PF00127"/>
    </source>
</evidence>
<dbReference type="InterPro" id="IPR008972">
    <property type="entry name" value="Cupredoxin"/>
</dbReference>
<feature type="domain" description="Blue (type 1) copper" evidence="6">
    <location>
        <begin position="88"/>
        <end position="183"/>
    </location>
</feature>
<evidence type="ECO:0000256" key="3">
    <source>
        <dbReference type="ARBA" id="ARBA00022982"/>
    </source>
</evidence>
<evidence type="ECO:0000256" key="4">
    <source>
        <dbReference type="ARBA" id="ARBA00023008"/>
    </source>
</evidence>
<name>A0A3M0CVX0_9EURY</name>